<keyword evidence="5" id="KW-1185">Reference proteome</keyword>
<evidence type="ECO:0000256" key="2">
    <source>
        <dbReference type="SAM" id="Phobius"/>
    </source>
</evidence>
<proteinExistence type="predicted"/>
<gene>
    <name evidence="3" type="ORF">KIN20_008256</name>
    <name evidence="4" type="ORF">KIN20_008261</name>
</gene>
<dbReference type="EMBL" id="JAHQIW010001299">
    <property type="protein sequence ID" value="KAJ1352067.1"/>
    <property type="molecule type" value="Genomic_DNA"/>
</dbReference>
<name>A0AAD5M4I6_PARTN</name>
<protein>
    <submittedName>
        <fullName evidence="3">Uncharacterized protein</fullName>
    </submittedName>
</protein>
<evidence type="ECO:0000256" key="1">
    <source>
        <dbReference type="SAM" id="MobiDB-lite"/>
    </source>
</evidence>
<keyword evidence="2" id="KW-1133">Transmembrane helix</keyword>
<evidence type="ECO:0000313" key="5">
    <source>
        <dbReference type="Proteomes" id="UP001196413"/>
    </source>
</evidence>
<keyword evidence="2" id="KW-0812">Transmembrane</keyword>
<dbReference type="AlphaFoldDB" id="A0AAD5M4I6"/>
<sequence length="63" mass="6886">MIDATVAWKVMGLAVILLFPIAQCMTGRQKKTKKGAASPKTGPPSRPSPRFAEKNRAQFPCEK</sequence>
<reference evidence="3" key="1">
    <citation type="submission" date="2021-06" db="EMBL/GenBank/DDBJ databases">
        <title>Parelaphostrongylus tenuis whole genome reference sequence.</title>
        <authorList>
            <person name="Garwood T.J."/>
            <person name="Larsen P.A."/>
            <person name="Fountain-Jones N.M."/>
            <person name="Garbe J.R."/>
            <person name="Macchietto M.G."/>
            <person name="Kania S.A."/>
            <person name="Gerhold R.W."/>
            <person name="Richards J.E."/>
            <person name="Wolf T.M."/>
        </authorList>
    </citation>
    <scope>NUCLEOTIDE SEQUENCE</scope>
    <source>
        <strain evidence="3">MNPRO001-30</strain>
        <tissue evidence="3">Meninges</tissue>
    </source>
</reference>
<feature type="transmembrane region" description="Helical" evidence="2">
    <location>
        <begin position="6"/>
        <end position="25"/>
    </location>
</feature>
<dbReference type="Proteomes" id="UP001196413">
    <property type="component" value="Unassembled WGS sequence"/>
</dbReference>
<evidence type="ECO:0000313" key="3">
    <source>
        <dbReference type="EMBL" id="KAJ1352067.1"/>
    </source>
</evidence>
<accession>A0AAD5M4I6</accession>
<evidence type="ECO:0000313" key="4">
    <source>
        <dbReference type="EMBL" id="KAJ1352072.1"/>
    </source>
</evidence>
<feature type="compositionally biased region" description="Basic and acidic residues" evidence="1">
    <location>
        <begin position="51"/>
        <end position="63"/>
    </location>
</feature>
<organism evidence="3 5">
    <name type="scientific">Parelaphostrongylus tenuis</name>
    <name type="common">Meningeal worm</name>
    <dbReference type="NCBI Taxonomy" id="148309"/>
    <lineage>
        <taxon>Eukaryota</taxon>
        <taxon>Metazoa</taxon>
        <taxon>Ecdysozoa</taxon>
        <taxon>Nematoda</taxon>
        <taxon>Chromadorea</taxon>
        <taxon>Rhabditida</taxon>
        <taxon>Rhabditina</taxon>
        <taxon>Rhabditomorpha</taxon>
        <taxon>Strongyloidea</taxon>
        <taxon>Metastrongylidae</taxon>
        <taxon>Parelaphostrongylus</taxon>
    </lineage>
</organism>
<dbReference type="EMBL" id="JAHQIW010001300">
    <property type="protein sequence ID" value="KAJ1352072.1"/>
    <property type="molecule type" value="Genomic_DNA"/>
</dbReference>
<feature type="region of interest" description="Disordered" evidence="1">
    <location>
        <begin position="27"/>
        <end position="63"/>
    </location>
</feature>
<keyword evidence="2" id="KW-0472">Membrane</keyword>
<comment type="caution">
    <text evidence="3">The sequence shown here is derived from an EMBL/GenBank/DDBJ whole genome shotgun (WGS) entry which is preliminary data.</text>
</comment>